<dbReference type="Gene3D" id="3.40.50.720">
    <property type="entry name" value="NAD(P)-binding Rossmann-like Domain"/>
    <property type="match status" value="1"/>
</dbReference>
<evidence type="ECO:0000313" key="3">
    <source>
        <dbReference type="EMBL" id="TDL17414.1"/>
    </source>
</evidence>
<evidence type="ECO:0000256" key="1">
    <source>
        <dbReference type="SAM" id="Phobius"/>
    </source>
</evidence>
<dbReference type="InterPro" id="IPR051783">
    <property type="entry name" value="NAD(P)-dependent_oxidoreduct"/>
</dbReference>
<dbReference type="PANTHER" id="PTHR48079">
    <property type="entry name" value="PROTEIN YEEZ"/>
    <property type="match status" value="1"/>
</dbReference>
<organism evidence="3 4">
    <name type="scientific">Rickenella mellea</name>
    <dbReference type="NCBI Taxonomy" id="50990"/>
    <lineage>
        <taxon>Eukaryota</taxon>
        <taxon>Fungi</taxon>
        <taxon>Dikarya</taxon>
        <taxon>Basidiomycota</taxon>
        <taxon>Agaricomycotina</taxon>
        <taxon>Agaricomycetes</taxon>
        <taxon>Hymenochaetales</taxon>
        <taxon>Rickenellaceae</taxon>
        <taxon>Rickenella</taxon>
    </lineage>
</organism>
<dbReference type="InterPro" id="IPR016040">
    <property type="entry name" value="NAD(P)-bd_dom"/>
</dbReference>
<dbReference type="InterPro" id="IPR036291">
    <property type="entry name" value="NAD(P)-bd_dom_sf"/>
</dbReference>
<dbReference type="OrthoDB" id="2130169at2759"/>
<dbReference type="AlphaFoldDB" id="A0A4Y7PPX1"/>
<keyword evidence="1" id="KW-1133">Transmembrane helix</keyword>
<dbReference type="GO" id="GO:0005737">
    <property type="term" value="C:cytoplasm"/>
    <property type="evidence" value="ECO:0007669"/>
    <property type="project" value="TreeGrafter"/>
</dbReference>
<dbReference type="SUPFAM" id="SSF51735">
    <property type="entry name" value="NAD(P)-binding Rossmann-fold domains"/>
    <property type="match status" value="1"/>
</dbReference>
<keyword evidence="1" id="KW-0812">Transmembrane</keyword>
<accession>A0A4Y7PPX1</accession>
<protein>
    <submittedName>
        <fullName evidence="3">NAD(P)-binding protein</fullName>
    </submittedName>
</protein>
<dbReference type="VEuPathDB" id="FungiDB:BD410DRAFT_794374"/>
<dbReference type="STRING" id="50990.A0A4Y7PPX1"/>
<evidence type="ECO:0000259" key="2">
    <source>
        <dbReference type="Pfam" id="PF13460"/>
    </source>
</evidence>
<keyword evidence="1" id="KW-0472">Membrane</keyword>
<reference evidence="3 4" key="1">
    <citation type="submission" date="2018-06" db="EMBL/GenBank/DDBJ databases">
        <title>A transcriptomic atlas of mushroom development highlights an independent origin of complex multicellularity.</title>
        <authorList>
            <consortium name="DOE Joint Genome Institute"/>
            <person name="Krizsan K."/>
            <person name="Almasi E."/>
            <person name="Merenyi Z."/>
            <person name="Sahu N."/>
            <person name="Viragh M."/>
            <person name="Koszo T."/>
            <person name="Mondo S."/>
            <person name="Kiss B."/>
            <person name="Balint B."/>
            <person name="Kues U."/>
            <person name="Barry K."/>
            <person name="Hegedus J.C."/>
            <person name="Henrissat B."/>
            <person name="Johnson J."/>
            <person name="Lipzen A."/>
            <person name="Ohm R."/>
            <person name="Nagy I."/>
            <person name="Pangilinan J."/>
            <person name="Yan J."/>
            <person name="Xiong Y."/>
            <person name="Grigoriev I.V."/>
            <person name="Hibbett D.S."/>
            <person name="Nagy L.G."/>
        </authorList>
    </citation>
    <scope>NUCLEOTIDE SEQUENCE [LARGE SCALE GENOMIC DNA]</scope>
    <source>
        <strain evidence="3 4">SZMC22713</strain>
    </source>
</reference>
<dbReference type="PANTHER" id="PTHR48079:SF6">
    <property type="entry name" value="NAD(P)-BINDING DOMAIN-CONTAINING PROTEIN-RELATED"/>
    <property type="match status" value="1"/>
</dbReference>
<feature type="domain" description="NAD(P)-binding" evidence="2">
    <location>
        <begin position="35"/>
        <end position="109"/>
    </location>
</feature>
<dbReference type="Pfam" id="PF13460">
    <property type="entry name" value="NAD_binding_10"/>
    <property type="match status" value="1"/>
</dbReference>
<dbReference type="EMBL" id="ML170222">
    <property type="protein sequence ID" value="TDL17414.1"/>
    <property type="molecule type" value="Genomic_DNA"/>
</dbReference>
<name>A0A4Y7PPX1_9AGAM</name>
<dbReference type="GO" id="GO:0004029">
    <property type="term" value="F:aldehyde dehydrogenase (NAD+) activity"/>
    <property type="evidence" value="ECO:0007669"/>
    <property type="project" value="TreeGrafter"/>
</dbReference>
<dbReference type="Proteomes" id="UP000294933">
    <property type="component" value="Unassembled WGS sequence"/>
</dbReference>
<gene>
    <name evidence="3" type="ORF">BD410DRAFT_794374</name>
</gene>
<sequence length="363" mass="39053">MLSCCSRRKPSISIQGDRKEMSNLSVVMSSVFLLGATGYIGGSLLIQLRKSHPGAKITALVRSPADLPVICEVGAIPLEGTFSDYDKIAECASHADMVVNAGSSDNKDMILAVLRGLKGRKEAGRDIGIFIHVSGSSVFLDDAEGWFDPEGRVWNDSNEEDIKSIGDSVVHGPVDVAILKAGEDGYVYTYIMCPALVYGVGSGPVAKDTNFYRNLLKASVQSGVATYVGEGSNVNGSVHISDFVLLFGLISELSLAGPPNNSAYARYFFATSGKFAAKPLVSQIARLFYEKGFTISPEPQSVTFEEAKGKNYMRAGNTRMQADRSFALSWKPVQPTCFDTLETDIESVSKTISKASPLQECKP</sequence>
<feature type="transmembrane region" description="Helical" evidence="1">
    <location>
        <begin position="21"/>
        <end position="46"/>
    </location>
</feature>
<evidence type="ECO:0000313" key="4">
    <source>
        <dbReference type="Proteomes" id="UP000294933"/>
    </source>
</evidence>
<keyword evidence="4" id="KW-1185">Reference proteome</keyword>
<proteinExistence type="predicted"/>